<organism evidence="5">
    <name type="scientific">Collimonas fungivorans</name>
    <dbReference type="NCBI Taxonomy" id="158899"/>
    <lineage>
        <taxon>Bacteria</taxon>
        <taxon>Pseudomonadati</taxon>
        <taxon>Pseudomonadota</taxon>
        <taxon>Betaproteobacteria</taxon>
        <taxon>Burkholderiales</taxon>
        <taxon>Oxalobacteraceae</taxon>
        <taxon>Collimonas</taxon>
    </lineage>
</organism>
<dbReference type="EMBL" id="CP013232">
    <property type="protein sequence ID" value="AMO97242.1"/>
    <property type="molecule type" value="Genomic_DNA"/>
</dbReference>
<evidence type="ECO:0000256" key="3">
    <source>
        <dbReference type="RuleBase" id="RU000389"/>
    </source>
</evidence>
<accession>A0A127PHG0</accession>
<evidence type="ECO:0000256" key="2">
    <source>
        <dbReference type="ARBA" id="ARBA00022481"/>
    </source>
</evidence>
<dbReference type="GO" id="GO:0009289">
    <property type="term" value="C:pilus"/>
    <property type="evidence" value="ECO:0007669"/>
    <property type="project" value="InterPro"/>
</dbReference>
<dbReference type="Pfam" id="PF00114">
    <property type="entry name" value="Pilin"/>
    <property type="match status" value="1"/>
</dbReference>
<dbReference type="Proteomes" id="UP000072421">
    <property type="component" value="Chromosome"/>
</dbReference>
<dbReference type="PANTHER" id="PTHR30093:SF34">
    <property type="entry name" value="PREPILIN PEPTIDASE-DEPENDENT PROTEIN D"/>
    <property type="match status" value="1"/>
</dbReference>
<dbReference type="InterPro" id="IPR045584">
    <property type="entry name" value="Pilin-like"/>
</dbReference>
<dbReference type="RefSeq" id="WP_061541621.1">
    <property type="nucleotide sequence ID" value="NZ_CP013232.1"/>
</dbReference>
<keyword evidence="3" id="KW-0281">Fimbrium</keyword>
<dbReference type="SUPFAM" id="SSF54523">
    <property type="entry name" value="Pili subunits"/>
    <property type="match status" value="1"/>
</dbReference>
<dbReference type="PANTHER" id="PTHR30093">
    <property type="entry name" value="GENERAL SECRETION PATHWAY PROTEIN G"/>
    <property type="match status" value="1"/>
</dbReference>
<dbReference type="OrthoDB" id="8607132at2"/>
<keyword evidence="4" id="KW-1133">Transmembrane helix</keyword>
<proteinExistence type="inferred from homology"/>
<dbReference type="GO" id="GO:0007155">
    <property type="term" value="P:cell adhesion"/>
    <property type="evidence" value="ECO:0007669"/>
    <property type="project" value="InterPro"/>
</dbReference>
<gene>
    <name evidence="5" type="ORF">CFter6_4659</name>
</gene>
<dbReference type="PROSITE" id="PS00409">
    <property type="entry name" value="PROKAR_NTER_METHYL"/>
    <property type="match status" value="1"/>
</dbReference>
<dbReference type="NCBIfam" id="TIGR02532">
    <property type="entry name" value="IV_pilin_GFxxxE"/>
    <property type="match status" value="1"/>
</dbReference>
<reference evidence="5 6" key="1">
    <citation type="submission" date="2015-11" db="EMBL/GenBank/DDBJ databases">
        <title>Exploring the genomic traits of fungus-feeding bacterial genus Collimonas.</title>
        <authorList>
            <person name="Song C."/>
            <person name="Schmidt R."/>
            <person name="de Jager V."/>
            <person name="Krzyzanowska D."/>
            <person name="Jongedijk E."/>
            <person name="Cankar K."/>
            <person name="Beekwilder J."/>
            <person name="van Veen A."/>
            <person name="de Boer W."/>
            <person name="van Veen J.A."/>
            <person name="Garbeva P."/>
        </authorList>
    </citation>
    <scope>NUCLEOTIDE SEQUENCE [LARGE SCALE GENOMIC DNA]</scope>
    <source>
        <strain evidence="5 6">Ter6</strain>
    </source>
</reference>
<name>A0A127PHG0_9BURK</name>
<evidence type="ECO:0000256" key="1">
    <source>
        <dbReference type="ARBA" id="ARBA00005233"/>
    </source>
</evidence>
<dbReference type="Gene3D" id="3.30.700.10">
    <property type="entry name" value="Glycoprotein, Type 4 Pilin"/>
    <property type="match status" value="1"/>
</dbReference>
<evidence type="ECO:0000313" key="5">
    <source>
        <dbReference type="EMBL" id="AMO97242.1"/>
    </source>
</evidence>
<dbReference type="InterPro" id="IPR012902">
    <property type="entry name" value="N_methyl_site"/>
</dbReference>
<evidence type="ECO:0000256" key="4">
    <source>
        <dbReference type="SAM" id="Phobius"/>
    </source>
</evidence>
<feature type="transmembrane region" description="Helical" evidence="4">
    <location>
        <begin position="12"/>
        <end position="34"/>
    </location>
</feature>
<dbReference type="AlphaFoldDB" id="A0A127PHG0"/>
<dbReference type="InterPro" id="IPR001082">
    <property type="entry name" value="Pilin"/>
</dbReference>
<keyword evidence="2" id="KW-0488">Methylation</keyword>
<dbReference type="PATRIC" id="fig|158899.10.peg.4606"/>
<sequence length="162" mass="16556">MKSMKMIKRAQHGFTLIELMIVVAIIGILAAVAIPQYQDYTLRAKLSNVAAGVAPIELAAAEYFQSNGSFPDKDTLVSAGINIQPTKEASYAVTNGLNAAKATIEATIAAGGLGTGVPAGAVITFSSQPGAGDTVLKWAAAADGNISNKAALSYITTKLNGS</sequence>
<keyword evidence="4" id="KW-0812">Transmembrane</keyword>
<dbReference type="Pfam" id="PF07963">
    <property type="entry name" value="N_methyl"/>
    <property type="match status" value="1"/>
</dbReference>
<keyword evidence="4" id="KW-0472">Membrane</keyword>
<evidence type="ECO:0000313" key="6">
    <source>
        <dbReference type="Proteomes" id="UP000072421"/>
    </source>
</evidence>
<comment type="similarity">
    <text evidence="1 3">Belongs to the N-Me-Phe pilin family.</text>
</comment>
<protein>
    <submittedName>
        <fullName evidence="5">Prepilin-type N-terminal cleavage/methylation domain protein</fullName>
    </submittedName>
</protein>